<keyword evidence="3" id="KW-0560">Oxidoreductase</keyword>
<dbReference type="GO" id="GO:0009231">
    <property type="term" value="P:riboflavin biosynthetic process"/>
    <property type="evidence" value="ECO:0007669"/>
    <property type="project" value="InterPro"/>
</dbReference>
<dbReference type="RefSeq" id="WP_054428406.1">
    <property type="nucleotide sequence ID" value="NZ_CADIJR010000003.1"/>
</dbReference>
<dbReference type="EMBL" id="CADIJR010000003">
    <property type="protein sequence ID" value="CAB3629878.1"/>
    <property type="molecule type" value="Genomic_DNA"/>
</dbReference>
<accession>A0A6J4ZIB4</accession>
<protein>
    <recommendedName>
        <fullName evidence="4">Bacterial bifunctional deaminase-reductase C-terminal domain-containing protein</fullName>
    </recommendedName>
</protein>
<evidence type="ECO:0000313" key="5">
    <source>
        <dbReference type="EMBL" id="CAB3629878.1"/>
    </source>
</evidence>
<organism evidence="5 6">
    <name type="scientific">Achromobacter insuavis</name>
    <dbReference type="NCBI Taxonomy" id="1287735"/>
    <lineage>
        <taxon>Bacteria</taxon>
        <taxon>Pseudomonadati</taxon>
        <taxon>Pseudomonadota</taxon>
        <taxon>Betaproteobacteria</taxon>
        <taxon>Burkholderiales</taxon>
        <taxon>Alcaligenaceae</taxon>
        <taxon>Achromobacter</taxon>
    </lineage>
</organism>
<dbReference type="AlphaFoldDB" id="A0A6J4ZIB4"/>
<feature type="domain" description="Bacterial bifunctional deaminase-reductase C-terminal" evidence="4">
    <location>
        <begin position="3"/>
        <end position="230"/>
    </location>
</feature>
<dbReference type="SUPFAM" id="SSF53597">
    <property type="entry name" value="Dihydrofolate reductase-like"/>
    <property type="match status" value="1"/>
</dbReference>
<evidence type="ECO:0000259" key="4">
    <source>
        <dbReference type="Pfam" id="PF01872"/>
    </source>
</evidence>
<comment type="pathway">
    <text evidence="1">Cofactor biosynthesis; riboflavin biosynthesis.</text>
</comment>
<evidence type="ECO:0000256" key="3">
    <source>
        <dbReference type="ARBA" id="ARBA00023002"/>
    </source>
</evidence>
<dbReference type="Gene3D" id="3.40.430.10">
    <property type="entry name" value="Dihydrofolate Reductase, subunit A"/>
    <property type="match status" value="1"/>
</dbReference>
<dbReference type="InterPro" id="IPR050765">
    <property type="entry name" value="Riboflavin_Biosynth_HTPR"/>
</dbReference>
<sequence>MRPKVICHMIGSIDGRLLSGRWTPLPEGAQPNTILKIYEDAANRLGGQGWIVGRKTMSEMVGAPSPQLHEAPATTLTRSPHVGNRQERTLAVAVDPSGKLHYGVDHIGTDHLVAILGEHVTDEYLGQLRADGVSYLFAGAQGQDLAAAMETLGTTFGIDTILLEGGGTINGAFLKADLIDEISLLVYPGIDGLAGIPSVFEYQGSRHDAHPAAGRSLRLLSVETLAAGIVWLRYAIDRKANG</sequence>
<dbReference type="PANTHER" id="PTHR38011:SF7">
    <property type="entry name" value="2,5-DIAMINO-6-RIBOSYLAMINO-4(3H)-PYRIMIDINONE 5'-PHOSPHATE REDUCTASE"/>
    <property type="match status" value="1"/>
</dbReference>
<dbReference type="InterPro" id="IPR024072">
    <property type="entry name" value="DHFR-like_dom_sf"/>
</dbReference>
<dbReference type="PANTHER" id="PTHR38011">
    <property type="entry name" value="DIHYDROFOLATE REDUCTASE FAMILY PROTEIN (AFU_ORTHOLOGUE AFUA_8G06820)"/>
    <property type="match status" value="1"/>
</dbReference>
<evidence type="ECO:0000313" key="6">
    <source>
        <dbReference type="Proteomes" id="UP000507979"/>
    </source>
</evidence>
<dbReference type="GO" id="GO:0008703">
    <property type="term" value="F:5-amino-6-(5-phosphoribosylamino)uracil reductase activity"/>
    <property type="evidence" value="ECO:0007669"/>
    <property type="project" value="InterPro"/>
</dbReference>
<evidence type="ECO:0000256" key="1">
    <source>
        <dbReference type="ARBA" id="ARBA00005104"/>
    </source>
</evidence>
<dbReference type="Pfam" id="PF01872">
    <property type="entry name" value="RibD_C"/>
    <property type="match status" value="1"/>
</dbReference>
<name>A0A6J4ZIB4_9BURK</name>
<proteinExistence type="predicted"/>
<keyword evidence="6" id="KW-1185">Reference proteome</keyword>
<gene>
    <name evidence="5" type="ORF">LMG26845_00622</name>
</gene>
<dbReference type="Proteomes" id="UP000507979">
    <property type="component" value="Unassembled WGS sequence"/>
</dbReference>
<reference evidence="5 6" key="1">
    <citation type="submission" date="2020-04" db="EMBL/GenBank/DDBJ databases">
        <authorList>
            <person name="De Canck E."/>
        </authorList>
    </citation>
    <scope>NUCLEOTIDE SEQUENCE [LARGE SCALE GENOMIC DNA]</scope>
    <source>
        <strain evidence="5 6">LMG 26845</strain>
    </source>
</reference>
<dbReference type="GeneID" id="92896459"/>
<keyword evidence="2" id="KW-0521">NADP</keyword>
<evidence type="ECO:0000256" key="2">
    <source>
        <dbReference type="ARBA" id="ARBA00022857"/>
    </source>
</evidence>
<dbReference type="InterPro" id="IPR002734">
    <property type="entry name" value="RibDG_C"/>
</dbReference>